<dbReference type="CDD" id="cd06158">
    <property type="entry name" value="S2P-M50_like_1"/>
    <property type="match status" value="1"/>
</dbReference>
<keyword evidence="12 13" id="KW-0472">Membrane</keyword>
<evidence type="ECO:0000256" key="11">
    <source>
        <dbReference type="ARBA" id="ARBA00023049"/>
    </source>
</evidence>
<dbReference type="GO" id="GO:0005886">
    <property type="term" value="C:plasma membrane"/>
    <property type="evidence" value="ECO:0007669"/>
    <property type="project" value="UniProtKB-SubCell"/>
</dbReference>
<feature type="transmembrane region" description="Helical" evidence="13">
    <location>
        <begin position="121"/>
        <end position="141"/>
    </location>
</feature>
<comment type="cofactor">
    <cofactor evidence="1">
        <name>Zn(2+)</name>
        <dbReference type="ChEBI" id="CHEBI:29105"/>
    </cofactor>
</comment>
<dbReference type="Proteomes" id="UP000663792">
    <property type="component" value="Unassembled WGS sequence"/>
</dbReference>
<feature type="domain" description="Peptidase M50" evidence="15">
    <location>
        <begin position="45"/>
        <end position="142"/>
    </location>
</feature>
<reference evidence="16" key="1">
    <citation type="submission" date="2021-01" db="EMBL/GenBank/DDBJ databases">
        <title>YIM 132084 draft genome.</title>
        <authorList>
            <person name="An D."/>
        </authorList>
    </citation>
    <scope>NUCLEOTIDE SEQUENCE</scope>
    <source>
        <strain evidence="16">YIM 132084</strain>
    </source>
</reference>
<evidence type="ECO:0000313" key="17">
    <source>
        <dbReference type="Proteomes" id="UP000663792"/>
    </source>
</evidence>
<evidence type="ECO:0000256" key="8">
    <source>
        <dbReference type="ARBA" id="ARBA00022801"/>
    </source>
</evidence>
<comment type="subcellular location">
    <subcellularLocation>
        <location evidence="2">Cell membrane</location>
        <topology evidence="2">Multi-pass membrane protein</topology>
    </subcellularLocation>
</comment>
<dbReference type="GO" id="GO:0046872">
    <property type="term" value="F:metal ion binding"/>
    <property type="evidence" value="ECO:0007669"/>
    <property type="project" value="UniProtKB-KW"/>
</dbReference>
<comment type="caution">
    <text evidence="16">The sequence shown here is derived from an EMBL/GenBank/DDBJ whole genome shotgun (WGS) entry which is preliminary data.</text>
</comment>
<dbReference type="PANTHER" id="PTHR35864:SF1">
    <property type="entry name" value="ZINC METALLOPROTEASE YWHC-RELATED"/>
    <property type="match status" value="1"/>
</dbReference>
<evidence type="ECO:0000256" key="7">
    <source>
        <dbReference type="ARBA" id="ARBA00022723"/>
    </source>
</evidence>
<keyword evidence="8" id="KW-0378">Hydrolase</keyword>
<dbReference type="InterPro" id="IPR008915">
    <property type="entry name" value="Peptidase_M50"/>
</dbReference>
<evidence type="ECO:0000256" key="5">
    <source>
        <dbReference type="ARBA" id="ARBA00022670"/>
    </source>
</evidence>
<proteinExistence type="inferred from homology"/>
<protein>
    <submittedName>
        <fullName evidence="16">Site-2 protease family protein</fullName>
    </submittedName>
</protein>
<keyword evidence="4" id="KW-1003">Cell membrane</keyword>
<feature type="transmembrane region" description="Helical" evidence="13">
    <location>
        <begin position="35"/>
        <end position="62"/>
    </location>
</feature>
<evidence type="ECO:0000256" key="9">
    <source>
        <dbReference type="ARBA" id="ARBA00022833"/>
    </source>
</evidence>
<evidence type="ECO:0000256" key="3">
    <source>
        <dbReference type="ARBA" id="ARBA00007931"/>
    </source>
</evidence>
<dbReference type="InterPro" id="IPR044537">
    <property type="entry name" value="Rip2-like"/>
</dbReference>
<dbReference type="PANTHER" id="PTHR35864">
    <property type="entry name" value="ZINC METALLOPROTEASE MJ0611-RELATED"/>
    <property type="match status" value="1"/>
</dbReference>
<keyword evidence="14" id="KW-0732">Signal</keyword>
<organism evidence="16 17">
    <name type="scientific">Nakamurella leprariae</name>
    <dbReference type="NCBI Taxonomy" id="2803911"/>
    <lineage>
        <taxon>Bacteria</taxon>
        <taxon>Bacillati</taxon>
        <taxon>Actinomycetota</taxon>
        <taxon>Actinomycetes</taxon>
        <taxon>Nakamurellales</taxon>
        <taxon>Nakamurellaceae</taxon>
        <taxon>Nakamurella</taxon>
    </lineage>
</organism>
<feature type="transmembrane region" description="Helical" evidence="13">
    <location>
        <begin position="153"/>
        <end position="174"/>
    </location>
</feature>
<evidence type="ECO:0000259" key="15">
    <source>
        <dbReference type="Pfam" id="PF02163"/>
    </source>
</evidence>
<keyword evidence="17" id="KW-1185">Reference proteome</keyword>
<name>A0A938Y8E4_9ACTN</name>
<accession>A0A938Y8E4</accession>
<keyword evidence="6 13" id="KW-0812">Transmembrane</keyword>
<keyword evidence="5 16" id="KW-0645">Protease</keyword>
<keyword evidence="7" id="KW-0479">Metal-binding</keyword>
<comment type="similarity">
    <text evidence="3">Belongs to the peptidase M50B family.</text>
</comment>
<keyword evidence="9" id="KW-0862">Zinc</keyword>
<evidence type="ECO:0000256" key="13">
    <source>
        <dbReference type="SAM" id="Phobius"/>
    </source>
</evidence>
<feature type="transmembrane region" description="Helical" evidence="13">
    <location>
        <begin position="83"/>
        <end position="101"/>
    </location>
</feature>
<dbReference type="InterPro" id="IPR052348">
    <property type="entry name" value="Metallopeptidase_M50B"/>
</dbReference>
<evidence type="ECO:0000256" key="14">
    <source>
        <dbReference type="SAM" id="SignalP"/>
    </source>
</evidence>
<dbReference type="GO" id="GO:0006508">
    <property type="term" value="P:proteolysis"/>
    <property type="evidence" value="ECO:0007669"/>
    <property type="project" value="UniProtKB-KW"/>
</dbReference>
<evidence type="ECO:0000313" key="16">
    <source>
        <dbReference type="EMBL" id="MBM9467730.1"/>
    </source>
</evidence>
<evidence type="ECO:0000256" key="6">
    <source>
        <dbReference type="ARBA" id="ARBA00022692"/>
    </source>
</evidence>
<evidence type="ECO:0000256" key="1">
    <source>
        <dbReference type="ARBA" id="ARBA00001947"/>
    </source>
</evidence>
<evidence type="ECO:0000256" key="12">
    <source>
        <dbReference type="ARBA" id="ARBA00023136"/>
    </source>
</evidence>
<keyword evidence="11" id="KW-0482">Metalloprotease</keyword>
<dbReference type="RefSeq" id="WP_205260671.1">
    <property type="nucleotide sequence ID" value="NZ_JAERWK010000012.1"/>
</dbReference>
<gene>
    <name evidence="16" type="ORF">JL106_10605</name>
</gene>
<keyword evidence="10 13" id="KW-1133">Transmembrane helix</keyword>
<evidence type="ECO:0000256" key="4">
    <source>
        <dbReference type="ARBA" id="ARBA00022475"/>
    </source>
</evidence>
<evidence type="ECO:0000256" key="10">
    <source>
        <dbReference type="ARBA" id="ARBA00022989"/>
    </source>
</evidence>
<dbReference type="AlphaFoldDB" id="A0A938Y8E4"/>
<feature type="chain" id="PRO_5037787735" evidence="14">
    <location>
        <begin position="26"/>
        <end position="251"/>
    </location>
</feature>
<dbReference type="Pfam" id="PF02163">
    <property type="entry name" value="Peptidase_M50"/>
    <property type="match status" value="1"/>
</dbReference>
<evidence type="ECO:0000256" key="2">
    <source>
        <dbReference type="ARBA" id="ARBA00004651"/>
    </source>
</evidence>
<dbReference type="GO" id="GO:0008237">
    <property type="term" value="F:metallopeptidase activity"/>
    <property type="evidence" value="ECO:0007669"/>
    <property type="project" value="UniProtKB-KW"/>
</dbReference>
<dbReference type="EMBL" id="JAERWK010000012">
    <property type="protein sequence ID" value="MBM9467730.1"/>
    <property type="molecule type" value="Genomic_DNA"/>
</dbReference>
<feature type="signal peptide" evidence="14">
    <location>
        <begin position="1"/>
        <end position="25"/>
    </location>
</feature>
<sequence>MKSSAKGSWVFPVVLLVTAGAGAFAASGTGPPGVWVFLVVLGGWVISLCLHEFAHAAVALAFGDTSVRARGYLTLNPVRYADAGTTVVLPLLLLAIGGIPLPGGAVRLEPHRMRHPAAASMVALAGPATNLVLGVVAATVSAELAGMGGDLRVLAAALSFLAVLQFVTAVLNLVPVPGFDGFGAVEPTLPTRVRARIAPIRPWAPLVVVALLFSVPALSRALFDVGEWALRQAGGSTALAAAGSALFRFWT</sequence>